<evidence type="ECO:0000313" key="7">
    <source>
        <dbReference type="EMBL" id="TCK16940.1"/>
    </source>
</evidence>
<dbReference type="Pfam" id="PF00126">
    <property type="entry name" value="HTH_1"/>
    <property type="match status" value="1"/>
</dbReference>
<organism evidence="7 8">
    <name type="scientific">Thiogranum longum</name>
    <dbReference type="NCBI Taxonomy" id="1537524"/>
    <lineage>
        <taxon>Bacteria</taxon>
        <taxon>Pseudomonadati</taxon>
        <taxon>Pseudomonadota</taxon>
        <taxon>Gammaproteobacteria</taxon>
        <taxon>Chromatiales</taxon>
        <taxon>Ectothiorhodospiraceae</taxon>
        <taxon>Thiogranum</taxon>
    </lineage>
</organism>
<dbReference type="SUPFAM" id="SSF46785">
    <property type="entry name" value="Winged helix' DNA-binding domain"/>
    <property type="match status" value="1"/>
</dbReference>
<keyword evidence="8" id="KW-1185">Reference proteome</keyword>
<dbReference type="CDD" id="cd08422">
    <property type="entry name" value="PBP2_CrgA_like"/>
    <property type="match status" value="1"/>
</dbReference>
<keyword evidence="3" id="KW-0238">DNA-binding</keyword>
<dbReference type="InterPro" id="IPR000847">
    <property type="entry name" value="LysR_HTH_N"/>
</dbReference>
<dbReference type="Proteomes" id="UP000295707">
    <property type="component" value="Unassembled WGS sequence"/>
</dbReference>
<proteinExistence type="inferred from homology"/>
<dbReference type="GO" id="GO:0006351">
    <property type="term" value="P:DNA-templated transcription"/>
    <property type="evidence" value="ECO:0007669"/>
    <property type="project" value="TreeGrafter"/>
</dbReference>
<keyword evidence="2" id="KW-0805">Transcription regulation</keyword>
<dbReference type="OrthoDB" id="8885940at2"/>
<keyword evidence="5" id="KW-1133">Transmembrane helix</keyword>
<dbReference type="GO" id="GO:0003700">
    <property type="term" value="F:DNA-binding transcription factor activity"/>
    <property type="evidence" value="ECO:0007669"/>
    <property type="project" value="InterPro"/>
</dbReference>
<accession>A0A4R1H9Y7</accession>
<evidence type="ECO:0000256" key="3">
    <source>
        <dbReference type="ARBA" id="ARBA00023125"/>
    </source>
</evidence>
<dbReference type="FunFam" id="1.10.10.10:FF:000001">
    <property type="entry name" value="LysR family transcriptional regulator"/>
    <property type="match status" value="1"/>
</dbReference>
<evidence type="ECO:0000256" key="4">
    <source>
        <dbReference type="ARBA" id="ARBA00023163"/>
    </source>
</evidence>
<comment type="similarity">
    <text evidence="1">Belongs to the LysR transcriptional regulatory family.</text>
</comment>
<dbReference type="PANTHER" id="PTHR30537:SF5">
    <property type="entry name" value="HTH-TYPE TRANSCRIPTIONAL ACTIVATOR TTDR-RELATED"/>
    <property type="match status" value="1"/>
</dbReference>
<evidence type="ECO:0000256" key="2">
    <source>
        <dbReference type="ARBA" id="ARBA00023015"/>
    </source>
</evidence>
<feature type="transmembrane region" description="Helical" evidence="5">
    <location>
        <begin position="226"/>
        <end position="249"/>
    </location>
</feature>
<keyword evidence="5" id="KW-0812">Transmembrane</keyword>
<comment type="caution">
    <text evidence="7">The sequence shown here is derived from an EMBL/GenBank/DDBJ whole genome shotgun (WGS) entry which is preliminary data.</text>
</comment>
<reference evidence="7 8" key="1">
    <citation type="submission" date="2019-03" db="EMBL/GenBank/DDBJ databases">
        <title>Genomic Encyclopedia of Type Strains, Phase IV (KMG-IV): sequencing the most valuable type-strain genomes for metagenomic binning, comparative biology and taxonomic classification.</title>
        <authorList>
            <person name="Goeker M."/>
        </authorList>
    </citation>
    <scope>NUCLEOTIDE SEQUENCE [LARGE SCALE GENOMIC DNA]</scope>
    <source>
        <strain evidence="7 8">DSM 19610</strain>
    </source>
</reference>
<evidence type="ECO:0000256" key="1">
    <source>
        <dbReference type="ARBA" id="ARBA00009437"/>
    </source>
</evidence>
<keyword evidence="4" id="KW-0804">Transcription</keyword>
<dbReference type="EMBL" id="SMFX01000001">
    <property type="protein sequence ID" value="TCK16940.1"/>
    <property type="molecule type" value="Genomic_DNA"/>
</dbReference>
<dbReference type="Pfam" id="PF03466">
    <property type="entry name" value="LysR_substrate"/>
    <property type="match status" value="1"/>
</dbReference>
<dbReference type="Gene3D" id="1.10.10.10">
    <property type="entry name" value="Winged helix-like DNA-binding domain superfamily/Winged helix DNA-binding domain"/>
    <property type="match status" value="1"/>
</dbReference>
<dbReference type="SUPFAM" id="SSF53850">
    <property type="entry name" value="Periplasmic binding protein-like II"/>
    <property type="match status" value="1"/>
</dbReference>
<evidence type="ECO:0000313" key="8">
    <source>
        <dbReference type="Proteomes" id="UP000295707"/>
    </source>
</evidence>
<dbReference type="InterPro" id="IPR036390">
    <property type="entry name" value="WH_DNA-bd_sf"/>
</dbReference>
<name>A0A4R1H9Y7_9GAMM</name>
<sequence>MDKFADLEAFTAVVESGTFSAAGDRLGIAKSVVSRRISLLESRLGSRLMNRTTRRLALTDAGKHFYQRAVQILADLDDAEQSVTQETAELRGSIRLAAPLSFGLLHLSNAIADFLAEHPAIELNLDLNDRNINLVEDGFDMAVRIGELKDSTLVARRLGAVRHVNCASPGYLQQHGEPMHPDELRQHIGLQYSNVTYKQQWCYATPEGKAVYGQPQIRIRSNNGDALAAAAAAGLGIVGGPTFILGRYIKENSLKVLLKDYQRPVSGIHAVYPPGRLIPKRIQVLSDFLASRFGDQPYWDEGL</sequence>
<evidence type="ECO:0000259" key="6">
    <source>
        <dbReference type="PROSITE" id="PS50931"/>
    </source>
</evidence>
<gene>
    <name evidence="7" type="ORF">DFR30_0159</name>
</gene>
<dbReference type="InterPro" id="IPR058163">
    <property type="entry name" value="LysR-type_TF_proteobact-type"/>
</dbReference>
<feature type="domain" description="HTH lysR-type" evidence="6">
    <location>
        <begin position="1"/>
        <end position="59"/>
    </location>
</feature>
<dbReference type="RefSeq" id="WP_132970865.1">
    <property type="nucleotide sequence ID" value="NZ_SMFX01000001.1"/>
</dbReference>
<dbReference type="InterPro" id="IPR005119">
    <property type="entry name" value="LysR_subst-bd"/>
</dbReference>
<dbReference type="GO" id="GO:0043565">
    <property type="term" value="F:sequence-specific DNA binding"/>
    <property type="evidence" value="ECO:0007669"/>
    <property type="project" value="TreeGrafter"/>
</dbReference>
<dbReference type="Gene3D" id="3.40.190.290">
    <property type="match status" value="1"/>
</dbReference>
<dbReference type="AlphaFoldDB" id="A0A4R1H9Y7"/>
<evidence type="ECO:0000256" key="5">
    <source>
        <dbReference type="SAM" id="Phobius"/>
    </source>
</evidence>
<dbReference type="InterPro" id="IPR036388">
    <property type="entry name" value="WH-like_DNA-bd_sf"/>
</dbReference>
<protein>
    <submittedName>
        <fullName evidence="7">LysR family transcriptional regulator</fullName>
    </submittedName>
</protein>
<dbReference type="PROSITE" id="PS50931">
    <property type="entry name" value="HTH_LYSR"/>
    <property type="match status" value="1"/>
</dbReference>
<dbReference type="PANTHER" id="PTHR30537">
    <property type="entry name" value="HTH-TYPE TRANSCRIPTIONAL REGULATOR"/>
    <property type="match status" value="1"/>
</dbReference>
<keyword evidence="5" id="KW-0472">Membrane</keyword>